<dbReference type="InterPro" id="IPR006880">
    <property type="entry name" value="INO80B_C"/>
</dbReference>
<feature type="compositionally biased region" description="Acidic residues" evidence="1">
    <location>
        <begin position="63"/>
        <end position="73"/>
    </location>
</feature>
<dbReference type="AlphaFoldDB" id="A0A0D7BU08"/>
<evidence type="ECO:0000313" key="3">
    <source>
        <dbReference type="EMBL" id="KIY73897.1"/>
    </source>
</evidence>
<feature type="domain" description="INO80 complex subunit B-like conserved region" evidence="2">
    <location>
        <begin position="203"/>
        <end position="298"/>
    </location>
</feature>
<feature type="region of interest" description="Disordered" evidence="1">
    <location>
        <begin position="1"/>
        <end position="157"/>
    </location>
</feature>
<dbReference type="Proteomes" id="UP000054007">
    <property type="component" value="Unassembled WGS sequence"/>
</dbReference>
<feature type="compositionally biased region" description="Acidic residues" evidence="1">
    <location>
        <begin position="136"/>
        <end position="149"/>
    </location>
</feature>
<dbReference type="InterPro" id="IPR029523">
    <property type="entry name" value="INO80B/Ies2"/>
</dbReference>
<accession>A0A0D7BU08</accession>
<dbReference type="GO" id="GO:0031011">
    <property type="term" value="C:Ino80 complex"/>
    <property type="evidence" value="ECO:0007669"/>
    <property type="project" value="InterPro"/>
</dbReference>
<feature type="compositionally biased region" description="Basic residues" evidence="1">
    <location>
        <begin position="122"/>
        <end position="131"/>
    </location>
</feature>
<dbReference type="PANTHER" id="PTHR21561">
    <property type="entry name" value="INO80 COMPLEX SUBUNIT B"/>
    <property type="match status" value="1"/>
</dbReference>
<sequence length="369" mass="40570">MSRAGPRRSSRALSGTNYAEPPSDEDDEEMLESEEAELDEEDEVSDENEVMKASRRPLRVESEELTDDDELSDESSTAPPPPSKGKGKAKATVPVRLKLKLPQTVMSSSEGPAFDDKPGPSRPRRVPIRARRIVEDENESSELEEEQDDSMALSEESEEIVKALPVKRLTERQAAIASGANLSLEDNLPPTRTVKKKQLNETELALRREETARKRKNLSEKKLEDEKAETINRLLKRQIRPRGGKRGGMASRTAVTPHIMDSDEEAEADETPTPPPPTQVPTMYRWISSSKGPAADAMAVDGEVAAPSMSFAFAIPPYLVQDVSTVPLRPTAKAVCAVTGCGAARKYRLVRNFDVGACGMPHLKQLEAM</sequence>
<protein>
    <recommendedName>
        <fullName evidence="2">INO80 complex subunit B-like conserved region domain-containing protein</fullName>
    </recommendedName>
</protein>
<feature type="region of interest" description="Disordered" evidence="1">
    <location>
        <begin position="241"/>
        <end position="281"/>
    </location>
</feature>
<dbReference type="OrthoDB" id="2021186at2759"/>
<reference evidence="3 4" key="1">
    <citation type="journal article" date="2015" name="Fungal Genet. Biol.">
        <title>Evolution of novel wood decay mechanisms in Agaricales revealed by the genome sequences of Fistulina hepatica and Cylindrobasidium torrendii.</title>
        <authorList>
            <person name="Floudas D."/>
            <person name="Held B.W."/>
            <person name="Riley R."/>
            <person name="Nagy L.G."/>
            <person name="Koehler G."/>
            <person name="Ransdell A.S."/>
            <person name="Younus H."/>
            <person name="Chow J."/>
            <person name="Chiniquy J."/>
            <person name="Lipzen A."/>
            <person name="Tritt A."/>
            <person name="Sun H."/>
            <person name="Haridas S."/>
            <person name="LaButti K."/>
            <person name="Ohm R.A."/>
            <person name="Kues U."/>
            <person name="Blanchette R.A."/>
            <person name="Grigoriev I.V."/>
            <person name="Minto R.E."/>
            <person name="Hibbett D.S."/>
        </authorList>
    </citation>
    <scope>NUCLEOTIDE SEQUENCE [LARGE SCALE GENOMIC DNA]</scope>
    <source>
        <strain evidence="3 4">FP15055 ss-10</strain>
    </source>
</reference>
<name>A0A0D7BU08_9AGAR</name>
<evidence type="ECO:0000313" key="4">
    <source>
        <dbReference type="Proteomes" id="UP000054007"/>
    </source>
</evidence>
<feature type="compositionally biased region" description="Basic residues" evidence="1">
    <location>
        <begin position="1"/>
        <end position="10"/>
    </location>
</feature>
<dbReference type="GO" id="GO:0006338">
    <property type="term" value="P:chromatin remodeling"/>
    <property type="evidence" value="ECO:0007669"/>
    <property type="project" value="InterPro"/>
</dbReference>
<keyword evidence="4" id="KW-1185">Reference proteome</keyword>
<gene>
    <name evidence="3" type="ORF">CYLTODRAFT_385968</name>
</gene>
<evidence type="ECO:0000259" key="2">
    <source>
        <dbReference type="SMART" id="SM01406"/>
    </source>
</evidence>
<dbReference type="EMBL" id="KN880433">
    <property type="protein sequence ID" value="KIY73897.1"/>
    <property type="molecule type" value="Genomic_DNA"/>
</dbReference>
<feature type="compositionally biased region" description="Acidic residues" evidence="1">
    <location>
        <begin position="22"/>
        <end position="48"/>
    </location>
</feature>
<evidence type="ECO:0000256" key="1">
    <source>
        <dbReference type="SAM" id="MobiDB-lite"/>
    </source>
</evidence>
<dbReference type="PANTHER" id="PTHR21561:SF12">
    <property type="entry name" value="INO80 COMPLEX SUBUNIT B"/>
    <property type="match status" value="1"/>
</dbReference>
<organism evidence="3 4">
    <name type="scientific">Cylindrobasidium torrendii FP15055 ss-10</name>
    <dbReference type="NCBI Taxonomy" id="1314674"/>
    <lineage>
        <taxon>Eukaryota</taxon>
        <taxon>Fungi</taxon>
        <taxon>Dikarya</taxon>
        <taxon>Basidiomycota</taxon>
        <taxon>Agaricomycotina</taxon>
        <taxon>Agaricomycetes</taxon>
        <taxon>Agaricomycetidae</taxon>
        <taxon>Agaricales</taxon>
        <taxon>Marasmiineae</taxon>
        <taxon>Physalacriaceae</taxon>
        <taxon>Cylindrobasidium</taxon>
    </lineage>
</organism>
<proteinExistence type="predicted"/>
<dbReference type="SMART" id="SM01406">
    <property type="entry name" value="PAPA-1"/>
    <property type="match status" value="1"/>
</dbReference>
<dbReference type="Pfam" id="PF04795">
    <property type="entry name" value="PAPA-1"/>
    <property type="match status" value="1"/>
</dbReference>
<dbReference type="STRING" id="1314674.A0A0D7BU08"/>